<keyword evidence="1" id="KW-0732">Signal</keyword>
<dbReference type="GO" id="GO:0005506">
    <property type="term" value="F:iron ion binding"/>
    <property type="evidence" value="ECO:0007669"/>
    <property type="project" value="InterPro"/>
</dbReference>
<evidence type="ECO:0000313" key="3">
    <source>
        <dbReference type="Proteomes" id="UP000068164"/>
    </source>
</evidence>
<comment type="caution">
    <text evidence="2">The sequence shown here is derived from an EMBL/GenBank/DDBJ whole genome shotgun (WGS) entry which is preliminary data.</text>
</comment>
<gene>
    <name evidence="2" type="ORF">AS026_30690</name>
</gene>
<feature type="signal peptide" evidence="1">
    <location>
        <begin position="1"/>
        <end position="17"/>
    </location>
</feature>
<dbReference type="Gene3D" id="1.20.120.10">
    <property type="entry name" value="Cytochrome c/b562"/>
    <property type="match status" value="1"/>
</dbReference>
<dbReference type="PROSITE" id="PS51009">
    <property type="entry name" value="CYTCII"/>
    <property type="match status" value="1"/>
</dbReference>
<sequence>MRSAIVGTLIFVNVASAAVCADDIVTIRQADMKAIAAATKSIAGMFKVPSTYSSPEFNWAAELIRDKAGQTLIDHFSSEAASPASKAKPNIIEERDRFDRLANDLKSYAAALAVAAEKNPAVMTDSMRMKPGEPMGGGPLGTHVQSEADLSSIPAEHAFHLMLQTCTTCHVRYRME</sequence>
<evidence type="ECO:0000313" key="2">
    <source>
        <dbReference type="EMBL" id="KWV58009.1"/>
    </source>
</evidence>
<dbReference type="InterPro" id="IPR010980">
    <property type="entry name" value="Cyt_c/b562"/>
</dbReference>
<dbReference type="GO" id="GO:0009055">
    <property type="term" value="F:electron transfer activity"/>
    <property type="evidence" value="ECO:0007669"/>
    <property type="project" value="InterPro"/>
</dbReference>
<dbReference type="EMBL" id="LNCD01000025">
    <property type="protein sequence ID" value="KWV58009.1"/>
    <property type="molecule type" value="Genomic_DNA"/>
</dbReference>
<dbReference type="AlphaFoldDB" id="A0A120FQ56"/>
<dbReference type="Proteomes" id="UP000068164">
    <property type="component" value="Unassembled WGS sequence"/>
</dbReference>
<protein>
    <submittedName>
        <fullName evidence="2">Cytochrome C</fullName>
    </submittedName>
</protein>
<reference evidence="2 3" key="1">
    <citation type="submission" date="2015-11" db="EMBL/GenBank/DDBJ databases">
        <title>Draft Genome Sequence of the Strain BR 10423 (Rhizobium sp.) isolated from nodules of Mimosa pudica.</title>
        <authorList>
            <person name="Barauna A.C."/>
            <person name="Zilli J.E."/>
            <person name="Simoes-Araujo J.L."/>
            <person name="Reis V.M."/>
            <person name="James E.K."/>
            <person name="Reis F.B.Jr."/>
            <person name="Rouws L.F."/>
            <person name="Passos S.R."/>
            <person name="Gois S.R."/>
        </authorList>
    </citation>
    <scope>NUCLEOTIDE SEQUENCE [LARGE SCALE GENOMIC DNA]</scope>
    <source>
        <strain evidence="2 3">BR10423</strain>
    </source>
</reference>
<keyword evidence="3" id="KW-1185">Reference proteome</keyword>
<dbReference type="GO" id="GO:0020037">
    <property type="term" value="F:heme binding"/>
    <property type="evidence" value="ECO:0007669"/>
    <property type="project" value="InterPro"/>
</dbReference>
<feature type="chain" id="PRO_5007165526" evidence="1">
    <location>
        <begin position="18"/>
        <end position="176"/>
    </location>
</feature>
<evidence type="ECO:0000256" key="1">
    <source>
        <dbReference type="SAM" id="SignalP"/>
    </source>
</evidence>
<dbReference type="InterPro" id="IPR002321">
    <property type="entry name" value="Cyt_c_II"/>
</dbReference>
<dbReference type="Pfam" id="PF01322">
    <property type="entry name" value="Cytochrom_C_2"/>
    <property type="match status" value="1"/>
</dbReference>
<name>A0A120FQ56_9HYPH</name>
<organism evidence="2 3">
    <name type="scientific">Rhizobium altiplani</name>
    <dbReference type="NCBI Taxonomy" id="1864509"/>
    <lineage>
        <taxon>Bacteria</taxon>
        <taxon>Pseudomonadati</taxon>
        <taxon>Pseudomonadota</taxon>
        <taxon>Alphaproteobacteria</taxon>
        <taxon>Hyphomicrobiales</taxon>
        <taxon>Rhizobiaceae</taxon>
        <taxon>Rhizobium/Agrobacterium group</taxon>
        <taxon>Rhizobium</taxon>
    </lineage>
</organism>
<dbReference type="SUPFAM" id="SSF47175">
    <property type="entry name" value="Cytochromes"/>
    <property type="match status" value="1"/>
</dbReference>
<accession>A0A120FQ56</accession>
<dbReference type="RefSeq" id="WP_062368737.1">
    <property type="nucleotide sequence ID" value="NZ_LNCD01000025.1"/>
</dbReference>
<dbReference type="OrthoDB" id="8115790at2"/>
<proteinExistence type="predicted"/>
<dbReference type="GO" id="GO:0022900">
    <property type="term" value="P:electron transport chain"/>
    <property type="evidence" value="ECO:0007669"/>
    <property type="project" value="InterPro"/>
</dbReference>